<dbReference type="InterPro" id="IPR024983">
    <property type="entry name" value="CHAT_dom"/>
</dbReference>
<evidence type="ECO:0000313" key="2">
    <source>
        <dbReference type="EMBL" id="NID05632.1"/>
    </source>
</evidence>
<proteinExistence type="predicted"/>
<dbReference type="RefSeq" id="WP_167126604.1">
    <property type="nucleotide sequence ID" value="NZ_JAAQQR010000005.1"/>
</dbReference>
<comment type="caution">
    <text evidence="2">The sequence shown here is derived from an EMBL/GenBank/DDBJ whole genome shotgun (WGS) entry which is preliminary data.</text>
</comment>
<dbReference type="Proteomes" id="UP001429601">
    <property type="component" value="Unassembled WGS sequence"/>
</dbReference>
<feature type="domain" description="CHAT" evidence="1">
    <location>
        <begin position="70"/>
        <end position="324"/>
    </location>
</feature>
<evidence type="ECO:0000313" key="3">
    <source>
        <dbReference type="Proteomes" id="UP001429601"/>
    </source>
</evidence>
<keyword evidence="3" id="KW-1185">Reference proteome</keyword>
<organism evidence="2 3">
    <name type="scientific">Luteibacter jiangsuensis</name>
    <dbReference type="NCBI Taxonomy" id="637577"/>
    <lineage>
        <taxon>Bacteria</taxon>
        <taxon>Pseudomonadati</taxon>
        <taxon>Pseudomonadota</taxon>
        <taxon>Gammaproteobacteria</taxon>
        <taxon>Lysobacterales</taxon>
        <taxon>Rhodanobacteraceae</taxon>
        <taxon>Luteibacter</taxon>
    </lineage>
</organism>
<name>A0ABX0Q5G5_9GAMM</name>
<protein>
    <submittedName>
        <fullName evidence="2">CHAT domain-containing protein</fullName>
    </submittedName>
</protein>
<evidence type="ECO:0000259" key="1">
    <source>
        <dbReference type="Pfam" id="PF12770"/>
    </source>
</evidence>
<sequence length="359" mass="38752">MTPFDLFLLDVRNSRAVVALARRGADTAIELIPVDAALTSLIEFGQLIGRAVSGNGQRPSDPDLATFGTDLFNFLFRGELRDLYDRLPVGPVSIQILSDQPELREVPWEYLSTPDRMPVPHRDRSVIRIHPTCGVYGMPSNKVGEKIRVLFVSAEPIDQAGVGWREVKAVLDRELVAQMPNDATIEVIEGATRADLLHAINSKTFNVFHFFGHGVLRNDIGHLVLRDRVSGRSDFLSAEELAVALAGKGVRLAMLSACQSGAGKYDDDFGTVATALIKAGIPAVVANQYNIPIKSIAPFVGAIYGSLARGNGIDQAVAEGRVALKIGLRTATGDGAVVEWGIPALYRLADVQRIFGSEA</sequence>
<accession>A0ABX0Q5G5</accession>
<reference evidence="2 3" key="1">
    <citation type="journal article" date="2011" name="Curr. Microbiol.">
        <title>Luteibacter jiangsuensis sp. nov.: a methamidophos-degrading bacterium isolated from a methamidophos-manufacturing factory.</title>
        <authorList>
            <person name="Wang L."/>
            <person name="Wang G.L."/>
            <person name="Li S.P."/>
            <person name="Jiang J.D."/>
        </authorList>
    </citation>
    <scope>NUCLEOTIDE SEQUENCE [LARGE SCALE GENOMIC DNA]</scope>
    <source>
        <strain evidence="2 3">CGMCC 1.10133</strain>
    </source>
</reference>
<gene>
    <name evidence="2" type="ORF">HBF26_12095</name>
</gene>
<dbReference type="EMBL" id="JAAQQR010000005">
    <property type="protein sequence ID" value="NID05632.1"/>
    <property type="molecule type" value="Genomic_DNA"/>
</dbReference>
<dbReference type="Pfam" id="PF12770">
    <property type="entry name" value="CHAT"/>
    <property type="match status" value="1"/>
</dbReference>